<evidence type="ECO:0000313" key="1">
    <source>
        <dbReference type="EMBL" id="KKM46870.1"/>
    </source>
</evidence>
<comment type="caution">
    <text evidence="1">The sequence shown here is derived from an EMBL/GenBank/DDBJ whole genome shotgun (WGS) entry which is preliminary data.</text>
</comment>
<accession>A0A0F9LNR5</accession>
<proteinExistence type="predicted"/>
<name>A0A0F9LNR5_9ZZZZ</name>
<dbReference type="AlphaFoldDB" id="A0A0F9LNR5"/>
<sequence length="61" mass="6796">MSNELNPKLIQAGFTKHVPCGCVHCAIDKDLLESFREKIGKILLMVGEKDTTLLDIQDVIL</sequence>
<dbReference type="EMBL" id="LAZR01012024">
    <property type="protein sequence ID" value="KKM46870.1"/>
    <property type="molecule type" value="Genomic_DNA"/>
</dbReference>
<organism evidence="1">
    <name type="scientific">marine sediment metagenome</name>
    <dbReference type="NCBI Taxonomy" id="412755"/>
    <lineage>
        <taxon>unclassified sequences</taxon>
        <taxon>metagenomes</taxon>
        <taxon>ecological metagenomes</taxon>
    </lineage>
</organism>
<protein>
    <submittedName>
        <fullName evidence="1">Uncharacterized protein</fullName>
    </submittedName>
</protein>
<reference evidence="1" key="1">
    <citation type="journal article" date="2015" name="Nature">
        <title>Complex archaea that bridge the gap between prokaryotes and eukaryotes.</title>
        <authorList>
            <person name="Spang A."/>
            <person name="Saw J.H."/>
            <person name="Jorgensen S.L."/>
            <person name="Zaremba-Niedzwiedzka K."/>
            <person name="Martijn J."/>
            <person name="Lind A.E."/>
            <person name="van Eijk R."/>
            <person name="Schleper C."/>
            <person name="Guy L."/>
            <person name="Ettema T.J."/>
        </authorList>
    </citation>
    <scope>NUCLEOTIDE SEQUENCE</scope>
</reference>
<gene>
    <name evidence="1" type="ORF">LCGC14_1559230</name>
</gene>